<keyword evidence="1" id="KW-1133">Transmembrane helix</keyword>
<organism evidence="2 3">
    <name type="scientific">Caulobacter hibisci</name>
    <dbReference type="NCBI Taxonomy" id="2035993"/>
    <lineage>
        <taxon>Bacteria</taxon>
        <taxon>Pseudomonadati</taxon>
        <taxon>Pseudomonadota</taxon>
        <taxon>Alphaproteobacteria</taxon>
        <taxon>Caulobacterales</taxon>
        <taxon>Caulobacteraceae</taxon>
        <taxon>Caulobacter</taxon>
    </lineage>
</organism>
<keyword evidence="1" id="KW-0812">Transmembrane</keyword>
<keyword evidence="3" id="KW-1185">Reference proteome</keyword>
<evidence type="ECO:0000256" key="1">
    <source>
        <dbReference type="SAM" id="Phobius"/>
    </source>
</evidence>
<name>A0ABS0SRH3_9CAUL</name>
<evidence type="ECO:0000313" key="3">
    <source>
        <dbReference type="Proteomes" id="UP000639859"/>
    </source>
</evidence>
<protein>
    <submittedName>
        <fullName evidence="2">Uncharacterized protein</fullName>
    </submittedName>
</protein>
<keyword evidence="1" id="KW-0472">Membrane</keyword>
<feature type="transmembrane region" description="Helical" evidence="1">
    <location>
        <begin position="146"/>
        <end position="166"/>
    </location>
</feature>
<gene>
    <name evidence="2" type="ORF">I4Q42_00815</name>
</gene>
<feature type="transmembrane region" description="Helical" evidence="1">
    <location>
        <begin position="29"/>
        <end position="49"/>
    </location>
</feature>
<feature type="transmembrane region" description="Helical" evidence="1">
    <location>
        <begin position="83"/>
        <end position="102"/>
    </location>
</feature>
<proteinExistence type="predicted"/>
<sequence length="179" mass="18913">MIDKLTVLNPFAKLPDEEAASRAARAGAVGAWLTALGSAVGAVTLYLRIDVFVAEMNRQMALSAASQPNAEATQALMSAMGPGIAWTTIIVSVIIALAYVLFGFIQWRKKTRFIPLLMLLFAAYGLLAMLTGLANAKASSALTSPLQLGFSLVISVLALLCFTAGLRGGYRLHVLKQAA</sequence>
<evidence type="ECO:0000313" key="2">
    <source>
        <dbReference type="EMBL" id="MBI1682205.1"/>
    </source>
</evidence>
<dbReference type="RefSeq" id="WP_198574173.1">
    <property type="nucleotide sequence ID" value="NZ_JADWOX010000001.1"/>
</dbReference>
<reference evidence="2 3" key="1">
    <citation type="submission" date="2020-11" db="EMBL/GenBank/DDBJ databases">
        <title>genome sequence of strain KACC 18849.</title>
        <authorList>
            <person name="Gao J."/>
            <person name="Zhang X."/>
        </authorList>
    </citation>
    <scope>NUCLEOTIDE SEQUENCE [LARGE SCALE GENOMIC DNA]</scope>
    <source>
        <strain evidence="2 3">KACC 18849</strain>
    </source>
</reference>
<accession>A0ABS0SRH3</accession>
<feature type="transmembrane region" description="Helical" evidence="1">
    <location>
        <begin position="114"/>
        <end position="134"/>
    </location>
</feature>
<dbReference type="EMBL" id="JADWOX010000001">
    <property type="protein sequence ID" value="MBI1682205.1"/>
    <property type="molecule type" value="Genomic_DNA"/>
</dbReference>
<comment type="caution">
    <text evidence="2">The sequence shown here is derived from an EMBL/GenBank/DDBJ whole genome shotgun (WGS) entry which is preliminary data.</text>
</comment>
<dbReference type="Proteomes" id="UP000639859">
    <property type="component" value="Unassembled WGS sequence"/>
</dbReference>